<dbReference type="InterPro" id="IPR036259">
    <property type="entry name" value="MFS_trans_sf"/>
</dbReference>
<feature type="transmembrane region" description="Helical" evidence="6">
    <location>
        <begin position="175"/>
        <end position="194"/>
    </location>
</feature>
<feature type="transmembrane region" description="Helical" evidence="6">
    <location>
        <begin position="336"/>
        <end position="359"/>
    </location>
</feature>
<name>A4JDS9_BURVG</name>
<dbReference type="Gene3D" id="1.20.1250.20">
    <property type="entry name" value="MFS general substrate transporter like domains"/>
    <property type="match status" value="2"/>
</dbReference>
<comment type="subcellular location">
    <subcellularLocation>
        <location evidence="1">Membrane</location>
        <topology evidence="1">Multi-pass membrane protein</topology>
    </subcellularLocation>
</comment>
<gene>
    <name evidence="8" type="ordered locus">Bcep1808_1424</name>
</gene>
<feature type="transmembrane region" description="Helical" evidence="6">
    <location>
        <begin position="276"/>
        <end position="300"/>
    </location>
</feature>
<evidence type="ECO:0000256" key="1">
    <source>
        <dbReference type="ARBA" id="ARBA00004141"/>
    </source>
</evidence>
<dbReference type="CDD" id="cd17319">
    <property type="entry name" value="MFS_ExuT_GudP_like"/>
    <property type="match status" value="1"/>
</dbReference>
<sequence length="446" mass="47626">MNENHAVPAAPPGIRRGQRIALALLMVSGIVNYLDRGTLAVASSAIRADLGLSLSQMGLLLSAFSWSYALCQFPVGGLVDRIGPRRLLGVGLIVWSIAQAAGGMVSTFGWFIVARIVLGIGEAPQFPSAARVVSNWFPLRARGTPTGIFNAASPLGTALAPLLLSVLVASFDWRLAFVATGALGLVVAVVWFALYRDPARAQLSVAERGYLDADAQTAAAAPKLTFADWRSLFSHGTTWGMLIGFFGSVYLNWVYLTWLPGYLTMERHMSLIRTGFAASVPFLCGFVGSLVAGWLSDFVTRRSRSPVVSRRNAVVVAMLGMVAFTIPAALVQSNTVALACISVVIFLANAASACSWALATAAEPRRIARRDPEFWRFHRRCTRADPDGRHRAEVVVRAGAADGRGDRVRRCDGLPAAGAQADSRAGGQRRARTAAGLSVAATPRIY</sequence>
<dbReference type="AlphaFoldDB" id="A4JDS9"/>
<feature type="transmembrane region" description="Helical" evidence="6">
    <location>
        <begin position="239"/>
        <end position="256"/>
    </location>
</feature>
<evidence type="ECO:0000313" key="8">
    <source>
        <dbReference type="EMBL" id="ABO54432.1"/>
    </source>
</evidence>
<evidence type="ECO:0000256" key="4">
    <source>
        <dbReference type="ARBA" id="ARBA00023136"/>
    </source>
</evidence>
<keyword evidence="4 6" id="KW-0472">Membrane</keyword>
<evidence type="ECO:0000256" key="3">
    <source>
        <dbReference type="ARBA" id="ARBA00022989"/>
    </source>
</evidence>
<dbReference type="InterPro" id="IPR050382">
    <property type="entry name" value="MFS_Na/Anion_cotransporter"/>
</dbReference>
<dbReference type="GO" id="GO:0022857">
    <property type="term" value="F:transmembrane transporter activity"/>
    <property type="evidence" value="ECO:0007669"/>
    <property type="project" value="InterPro"/>
</dbReference>
<dbReference type="InterPro" id="IPR011701">
    <property type="entry name" value="MFS"/>
</dbReference>
<dbReference type="Pfam" id="PF07690">
    <property type="entry name" value="MFS_1"/>
    <property type="match status" value="1"/>
</dbReference>
<dbReference type="InterPro" id="IPR020846">
    <property type="entry name" value="MFS_dom"/>
</dbReference>
<reference evidence="9" key="1">
    <citation type="submission" date="2007-03" db="EMBL/GenBank/DDBJ databases">
        <title>Complete sequence of chromosome 1 of Burkholderia vietnamiensis G4.</title>
        <authorList>
            <consortium name="US DOE Joint Genome Institute"/>
            <person name="Copeland A."/>
            <person name="Lucas S."/>
            <person name="Lapidus A."/>
            <person name="Barry K."/>
            <person name="Detter J.C."/>
            <person name="Glavina del Rio T."/>
            <person name="Hammon N."/>
            <person name="Israni S."/>
            <person name="Dalin E."/>
            <person name="Tice H."/>
            <person name="Pitluck S."/>
            <person name="Chain P."/>
            <person name="Malfatti S."/>
            <person name="Shin M."/>
            <person name="Vergez L."/>
            <person name="Schmutz J."/>
            <person name="Larimer F."/>
            <person name="Land M."/>
            <person name="Hauser L."/>
            <person name="Kyrpides N."/>
            <person name="Tiedje J."/>
            <person name="Richardson P."/>
        </authorList>
    </citation>
    <scope>NUCLEOTIDE SEQUENCE [LARGE SCALE GENOMIC DNA]</scope>
    <source>
        <strain evidence="9">G4 / LMG 22486</strain>
    </source>
</reference>
<protein>
    <submittedName>
        <fullName evidence="8">Major facilitator superfamily MFS_1</fullName>
    </submittedName>
</protein>
<proteinExistence type="predicted"/>
<organism evidence="8 9">
    <name type="scientific">Burkholderia vietnamiensis (strain G4 / LMG 22486)</name>
    <name type="common">Burkholderia cepacia (strain R1808)</name>
    <dbReference type="NCBI Taxonomy" id="269482"/>
    <lineage>
        <taxon>Bacteria</taxon>
        <taxon>Pseudomonadati</taxon>
        <taxon>Pseudomonadota</taxon>
        <taxon>Betaproteobacteria</taxon>
        <taxon>Burkholderiales</taxon>
        <taxon>Burkholderiaceae</taxon>
        <taxon>Burkholderia</taxon>
        <taxon>Burkholderia cepacia complex</taxon>
    </lineage>
</organism>
<keyword evidence="3 6" id="KW-1133">Transmembrane helix</keyword>
<dbReference type="GO" id="GO:0016020">
    <property type="term" value="C:membrane"/>
    <property type="evidence" value="ECO:0007669"/>
    <property type="project" value="UniProtKB-SubCell"/>
</dbReference>
<evidence type="ECO:0000313" key="9">
    <source>
        <dbReference type="Proteomes" id="UP000002287"/>
    </source>
</evidence>
<evidence type="ECO:0000256" key="6">
    <source>
        <dbReference type="SAM" id="Phobius"/>
    </source>
</evidence>
<feature type="domain" description="Major facilitator superfamily (MFS) profile" evidence="7">
    <location>
        <begin position="21"/>
        <end position="446"/>
    </location>
</feature>
<dbReference type="SUPFAM" id="SSF103473">
    <property type="entry name" value="MFS general substrate transporter"/>
    <property type="match status" value="1"/>
</dbReference>
<dbReference type="Proteomes" id="UP000002287">
    <property type="component" value="Chromosome 1"/>
</dbReference>
<feature type="region of interest" description="Disordered" evidence="5">
    <location>
        <begin position="417"/>
        <end position="446"/>
    </location>
</feature>
<dbReference type="EMBL" id="CP000614">
    <property type="protein sequence ID" value="ABO54432.1"/>
    <property type="molecule type" value="Genomic_DNA"/>
</dbReference>
<dbReference type="PANTHER" id="PTHR11662:SF399">
    <property type="entry name" value="FI19708P1-RELATED"/>
    <property type="match status" value="1"/>
</dbReference>
<dbReference type="KEGG" id="bvi:Bcep1808_1424"/>
<feature type="transmembrane region" description="Helical" evidence="6">
    <location>
        <begin position="20"/>
        <end position="42"/>
    </location>
</feature>
<evidence type="ECO:0000259" key="7">
    <source>
        <dbReference type="PROSITE" id="PS50850"/>
    </source>
</evidence>
<keyword evidence="2 6" id="KW-0812">Transmembrane</keyword>
<dbReference type="HOGENOM" id="CLU_001265_5_1_4"/>
<dbReference type="eggNOG" id="COG2271">
    <property type="taxonomic scope" value="Bacteria"/>
</dbReference>
<dbReference type="PROSITE" id="PS50850">
    <property type="entry name" value="MFS"/>
    <property type="match status" value="1"/>
</dbReference>
<feature type="transmembrane region" description="Helical" evidence="6">
    <location>
        <begin position="312"/>
        <end position="330"/>
    </location>
</feature>
<feature type="transmembrane region" description="Helical" evidence="6">
    <location>
        <begin position="148"/>
        <end position="169"/>
    </location>
</feature>
<feature type="transmembrane region" description="Helical" evidence="6">
    <location>
        <begin position="54"/>
        <end position="75"/>
    </location>
</feature>
<evidence type="ECO:0000256" key="2">
    <source>
        <dbReference type="ARBA" id="ARBA00022692"/>
    </source>
</evidence>
<feature type="transmembrane region" description="Helical" evidence="6">
    <location>
        <begin position="87"/>
        <end position="113"/>
    </location>
</feature>
<evidence type="ECO:0000256" key="5">
    <source>
        <dbReference type="SAM" id="MobiDB-lite"/>
    </source>
</evidence>
<dbReference type="PANTHER" id="PTHR11662">
    <property type="entry name" value="SOLUTE CARRIER FAMILY 17"/>
    <property type="match status" value="1"/>
</dbReference>
<accession>A4JDS9</accession>